<accession>A0ABZ0GWB0</accession>
<evidence type="ECO:0000313" key="4">
    <source>
        <dbReference type="Proteomes" id="UP001301442"/>
    </source>
</evidence>
<keyword evidence="4" id="KW-1185">Reference proteome</keyword>
<evidence type="ECO:0000256" key="2">
    <source>
        <dbReference type="SAM" id="SignalP"/>
    </source>
</evidence>
<feature type="signal peptide" evidence="2">
    <location>
        <begin position="1"/>
        <end position="36"/>
    </location>
</feature>
<reference evidence="3 4" key="1">
    <citation type="submission" date="2023-09" db="EMBL/GenBank/DDBJ databases">
        <authorList>
            <person name="Qi X."/>
        </authorList>
    </citation>
    <scope>NUCLEOTIDE SEQUENCE [LARGE SCALE GENOMIC DNA]</scope>
    <source>
        <strain evidence="3 4">S1-1</strain>
    </source>
</reference>
<feature type="transmembrane region" description="Helical" evidence="1">
    <location>
        <begin position="503"/>
        <end position="521"/>
    </location>
</feature>
<feature type="transmembrane region" description="Helical" evidence="1">
    <location>
        <begin position="660"/>
        <end position="679"/>
    </location>
</feature>
<gene>
    <name evidence="3" type="ORF">RI844_09875</name>
</gene>
<proteinExistence type="predicted"/>
<dbReference type="EMBL" id="CP136600">
    <property type="protein sequence ID" value="WOH39516.1"/>
    <property type="molecule type" value="Genomic_DNA"/>
</dbReference>
<dbReference type="PANTHER" id="PTHR40940:SF2">
    <property type="entry name" value="BATD"/>
    <property type="match status" value="1"/>
</dbReference>
<dbReference type="Proteomes" id="UP001301442">
    <property type="component" value="Chromosome"/>
</dbReference>
<dbReference type="RefSeq" id="WP_348398282.1">
    <property type="nucleotide sequence ID" value="NZ_CP136600.1"/>
</dbReference>
<name>A0ABZ0GWB0_9GAMM</name>
<keyword evidence="1" id="KW-0812">Transmembrane</keyword>
<sequence length="932" mass="104589">MNFSNPAIILSILKRFSLVSCLVLLCIINSTMTVLAAEAKNTNKVDTISEQPKLDQWQVYLQSPTQNQEQSLWQGQANQWLIVSLNPPNNVSVELPLSSDFSLMASSKIVVNEDGKTGWAYPLRIIANKSGHLTIPEITLISTTATKQTASKKVLVKTPQSTNKIQLEVSTNKQEMFIGQSIRLTTSITIDYPIAALSAVNLHLPILLDDAFTIAEPWNKADENNKKSIGLPVNGDRQIAHWQSLANNQTRIYFDTVLKPNAVGQYQLPAATMLASIENKLATATKKAFKGTQYLAYYNNKFFEPANNQAKSYRILEQSSALTITVNALPSNAPEYFSGIVGRPVVAVTAQPSEVKTGEPIQYTMNIIHPDIETLALPALDLNPSFTQSFNLPAKASTSISKTGSKIIKQSIFPRRADIAAIPAITVNYFEPESGIYRDFIIESLPVSVTENDKFIFSDIEGNENIVLKNTLVKDNEGIWALRWQKTTDHNSTLITSLKNSPWSALFLLLCPPLVVALMLLKPMQKRLSFRRSLQPIYRLKQALEKNDDPLLHLSRYFYQRLDLAPSQFNAENVKQCLTSCSNTNTSKEYAFLSNELVIWVSKYQARYAQHKSKLSQEENKKLFELVNKLDKNLPRSQDAAPNKVVHSNKSKDSKKSAPALLSLITTMLFVPALFSFLVPQQAFASDSLTTANKKQLNIETLQLAHHQALQLDIDAPHKGNLAHAKIAQQLTNFIDDPAIEQSSLLYDIGTSWFQAGKYGQSVLWLRRAENKAPNDDIIRHNLAKAREERLDQLPDNFSPPWLNQLHLMTSQSWWLGFCWVTYCVFWLLIWRRFSSTKANNKMLVLAIIFVIISCFSQIARYHFKPQQSEAVMTSQEVVSRKGPGLIFSPAFTAPLHEGAELIILKKDGQWSEVKLTNGANCWLPTRAITVI</sequence>
<evidence type="ECO:0000256" key="1">
    <source>
        <dbReference type="SAM" id="Phobius"/>
    </source>
</evidence>
<feature type="chain" id="PRO_5046527485" description="Protein BatD" evidence="2">
    <location>
        <begin position="37"/>
        <end position="932"/>
    </location>
</feature>
<keyword evidence="1" id="KW-1133">Transmembrane helix</keyword>
<dbReference type="PANTHER" id="PTHR40940">
    <property type="entry name" value="PROTEIN BATD-RELATED"/>
    <property type="match status" value="1"/>
</dbReference>
<evidence type="ECO:0000313" key="3">
    <source>
        <dbReference type="EMBL" id="WOH39516.1"/>
    </source>
</evidence>
<dbReference type="InterPro" id="IPR025738">
    <property type="entry name" value="BatD"/>
</dbReference>
<evidence type="ECO:0008006" key="5">
    <source>
        <dbReference type="Google" id="ProtNLM"/>
    </source>
</evidence>
<keyword evidence="1" id="KW-0472">Membrane</keyword>
<organism evidence="3 4">
    <name type="scientific">Thalassotalea fonticola</name>
    <dbReference type="NCBI Taxonomy" id="3065649"/>
    <lineage>
        <taxon>Bacteria</taxon>
        <taxon>Pseudomonadati</taxon>
        <taxon>Pseudomonadota</taxon>
        <taxon>Gammaproteobacteria</taxon>
        <taxon>Alteromonadales</taxon>
        <taxon>Colwelliaceae</taxon>
        <taxon>Thalassotalea</taxon>
    </lineage>
</organism>
<feature type="transmembrane region" description="Helical" evidence="1">
    <location>
        <begin position="813"/>
        <end position="831"/>
    </location>
</feature>
<keyword evidence="2" id="KW-0732">Signal</keyword>
<feature type="transmembrane region" description="Helical" evidence="1">
    <location>
        <begin position="843"/>
        <end position="864"/>
    </location>
</feature>
<protein>
    <recommendedName>
        <fullName evidence="5">Protein BatD</fullName>
    </recommendedName>
</protein>